<name>A0A1J1IQD5_9DIPT</name>
<dbReference type="Proteomes" id="UP000183832">
    <property type="component" value="Unassembled WGS sequence"/>
</dbReference>
<protein>
    <submittedName>
        <fullName evidence="1">CLUMA_CG015699, isoform A</fullName>
    </submittedName>
</protein>
<accession>A0A1J1IQD5</accession>
<reference evidence="1 2" key="1">
    <citation type="submission" date="2015-04" db="EMBL/GenBank/DDBJ databases">
        <authorList>
            <person name="Syromyatnikov M.Y."/>
            <person name="Popov V.N."/>
        </authorList>
    </citation>
    <scope>NUCLEOTIDE SEQUENCE [LARGE SCALE GENOMIC DNA]</scope>
</reference>
<proteinExistence type="predicted"/>
<gene>
    <name evidence="1" type="ORF">CLUMA_CG015699</name>
</gene>
<evidence type="ECO:0000313" key="2">
    <source>
        <dbReference type="Proteomes" id="UP000183832"/>
    </source>
</evidence>
<evidence type="ECO:0000313" key="1">
    <source>
        <dbReference type="EMBL" id="CRL02443.1"/>
    </source>
</evidence>
<organism evidence="1 2">
    <name type="scientific">Clunio marinus</name>
    <dbReference type="NCBI Taxonomy" id="568069"/>
    <lineage>
        <taxon>Eukaryota</taxon>
        <taxon>Metazoa</taxon>
        <taxon>Ecdysozoa</taxon>
        <taxon>Arthropoda</taxon>
        <taxon>Hexapoda</taxon>
        <taxon>Insecta</taxon>
        <taxon>Pterygota</taxon>
        <taxon>Neoptera</taxon>
        <taxon>Endopterygota</taxon>
        <taxon>Diptera</taxon>
        <taxon>Nematocera</taxon>
        <taxon>Chironomoidea</taxon>
        <taxon>Chironomidae</taxon>
        <taxon>Clunio</taxon>
    </lineage>
</organism>
<dbReference type="EMBL" id="CVRI01000057">
    <property type="protein sequence ID" value="CRL02443.1"/>
    <property type="molecule type" value="Genomic_DNA"/>
</dbReference>
<keyword evidence="2" id="KW-1185">Reference proteome</keyword>
<sequence length="63" mass="7228">MNNVVCKTQRTVKGYVDIVCIDGSNEQWMAIENDFHCIYSQSVALIFINGTLLSNLSKWSYHE</sequence>
<dbReference type="AlphaFoldDB" id="A0A1J1IQD5"/>